<keyword evidence="2" id="KW-0472">Membrane</keyword>
<keyword evidence="2" id="KW-0812">Transmembrane</keyword>
<dbReference type="RefSeq" id="WP_238313855.1">
    <property type="nucleotide sequence ID" value="NZ_BPQV01000015.1"/>
</dbReference>
<evidence type="ECO:0000256" key="1">
    <source>
        <dbReference type="SAM" id="MobiDB-lite"/>
    </source>
</evidence>
<reference evidence="3" key="2">
    <citation type="submission" date="2021-08" db="EMBL/GenBank/DDBJ databases">
        <authorList>
            <person name="Tani A."/>
            <person name="Ola A."/>
            <person name="Ogura Y."/>
            <person name="Katsura K."/>
            <person name="Hayashi T."/>
        </authorList>
    </citation>
    <scope>NUCLEOTIDE SEQUENCE</scope>
    <source>
        <strain evidence="3">NBRC 15689</strain>
    </source>
</reference>
<evidence type="ECO:0000256" key="2">
    <source>
        <dbReference type="SAM" id="Phobius"/>
    </source>
</evidence>
<dbReference type="Proteomes" id="UP001055156">
    <property type="component" value="Unassembled WGS sequence"/>
</dbReference>
<sequence length="105" mass="10768">MRAPHTTLRSPAPVAGDGPGGALRQLRDLCRGGNLAVLAVMAVAWAALVVWSGTGPKGWQARICADLVDRPQACGTVPLGAEFGRDPGKDQSRLQPVAAAKDAAS</sequence>
<feature type="region of interest" description="Disordered" evidence="1">
    <location>
        <begin position="81"/>
        <end position="105"/>
    </location>
</feature>
<gene>
    <name evidence="3" type="ORF">LKMONMHP_4277</name>
</gene>
<proteinExistence type="predicted"/>
<evidence type="ECO:0000313" key="3">
    <source>
        <dbReference type="EMBL" id="GJE29396.1"/>
    </source>
</evidence>
<keyword evidence="2" id="KW-1133">Transmembrane helix</keyword>
<name>A0ABQ4TE85_METOR</name>
<feature type="transmembrane region" description="Helical" evidence="2">
    <location>
        <begin position="33"/>
        <end position="51"/>
    </location>
</feature>
<feature type="region of interest" description="Disordered" evidence="1">
    <location>
        <begin position="1"/>
        <end position="21"/>
    </location>
</feature>
<protein>
    <submittedName>
        <fullName evidence="3">Uncharacterized protein</fullName>
    </submittedName>
</protein>
<dbReference type="EMBL" id="BPQV01000015">
    <property type="protein sequence ID" value="GJE29396.1"/>
    <property type="molecule type" value="Genomic_DNA"/>
</dbReference>
<reference evidence="3" key="1">
    <citation type="journal article" date="2021" name="Front. Microbiol.">
        <title>Comprehensive Comparative Genomics and Phenotyping of Methylobacterium Species.</title>
        <authorList>
            <person name="Alessa O."/>
            <person name="Ogura Y."/>
            <person name="Fujitani Y."/>
            <person name="Takami H."/>
            <person name="Hayashi T."/>
            <person name="Sahin N."/>
            <person name="Tani A."/>
        </authorList>
    </citation>
    <scope>NUCLEOTIDE SEQUENCE</scope>
    <source>
        <strain evidence="3">NBRC 15689</strain>
    </source>
</reference>
<feature type="compositionally biased region" description="Basic and acidic residues" evidence="1">
    <location>
        <begin position="83"/>
        <end position="92"/>
    </location>
</feature>
<comment type="caution">
    <text evidence="3">The sequence shown here is derived from an EMBL/GenBank/DDBJ whole genome shotgun (WGS) entry which is preliminary data.</text>
</comment>
<keyword evidence="4" id="KW-1185">Reference proteome</keyword>
<organism evidence="3 4">
    <name type="scientific">Methylobacterium organophilum</name>
    <dbReference type="NCBI Taxonomy" id="410"/>
    <lineage>
        <taxon>Bacteria</taxon>
        <taxon>Pseudomonadati</taxon>
        <taxon>Pseudomonadota</taxon>
        <taxon>Alphaproteobacteria</taxon>
        <taxon>Hyphomicrobiales</taxon>
        <taxon>Methylobacteriaceae</taxon>
        <taxon>Methylobacterium</taxon>
    </lineage>
</organism>
<accession>A0ABQ4TE85</accession>
<evidence type="ECO:0000313" key="4">
    <source>
        <dbReference type="Proteomes" id="UP001055156"/>
    </source>
</evidence>